<sequence>MTQQRRRLLVVVHVLTSVSGIGATLAVVLVLALGLSTPDAEGRDALLGIADDIQHLLGIPLLSTAVLIGVLSAIYSPWGLFKHTWVLKKLVLTLVNLAMAIFLTGPRILETADLPTAWLVFGALVAQLVLYLLATGLSVFKPKGLVGEKAATRMVGTG</sequence>
<feature type="transmembrane region" description="Helical" evidence="1">
    <location>
        <begin position="55"/>
        <end position="78"/>
    </location>
</feature>
<organism evidence="2 3">
    <name type="scientific">Kibdelosporangium phytohabitans</name>
    <dbReference type="NCBI Taxonomy" id="860235"/>
    <lineage>
        <taxon>Bacteria</taxon>
        <taxon>Bacillati</taxon>
        <taxon>Actinomycetota</taxon>
        <taxon>Actinomycetes</taxon>
        <taxon>Pseudonocardiales</taxon>
        <taxon>Pseudonocardiaceae</taxon>
        <taxon>Kibdelosporangium</taxon>
    </lineage>
</organism>
<protein>
    <recommendedName>
        <fullName evidence="4">DUF2269 domain-containing protein</fullName>
    </recommendedName>
</protein>
<accession>A0A0N9I362</accession>
<feature type="transmembrane region" description="Helical" evidence="1">
    <location>
        <begin position="90"/>
        <end position="109"/>
    </location>
</feature>
<keyword evidence="1" id="KW-1133">Transmembrane helix</keyword>
<dbReference type="Proteomes" id="UP000063699">
    <property type="component" value="Chromosome"/>
</dbReference>
<keyword evidence="3" id="KW-1185">Reference proteome</keyword>
<name>A0A0N9I362_9PSEU</name>
<dbReference type="RefSeq" id="WP_054290595.1">
    <property type="nucleotide sequence ID" value="NZ_CP012752.1"/>
</dbReference>
<dbReference type="STRING" id="860235.AOZ06_18765"/>
<keyword evidence="1" id="KW-0812">Transmembrane</keyword>
<evidence type="ECO:0000313" key="2">
    <source>
        <dbReference type="EMBL" id="ALG08688.1"/>
    </source>
</evidence>
<evidence type="ECO:0000256" key="1">
    <source>
        <dbReference type="SAM" id="Phobius"/>
    </source>
</evidence>
<dbReference type="AlphaFoldDB" id="A0A0N9I362"/>
<dbReference type="OrthoDB" id="3698991at2"/>
<reference evidence="2 3" key="1">
    <citation type="submission" date="2015-07" db="EMBL/GenBank/DDBJ databases">
        <title>Genome sequencing of Kibdelosporangium phytohabitans.</title>
        <authorList>
            <person name="Qin S."/>
            <person name="Xing K."/>
        </authorList>
    </citation>
    <scope>NUCLEOTIDE SEQUENCE [LARGE SCALE GENOMIC DNA]</scope>
    <source>
        <strain evidence="2 3">KLBMP1111</strain>
    </source>
</reference>
<gene>
    <name evidence="2" type="ORF">AOZ06_18765</name>
</gene>
<proteinExistence type="predicted"/>
<evidence type="ECO:0008006" key="4">
    <source>
        <dbReference type="Google" id="ProtNLM"/>
    </source>
</evidence>
<dbReference type="KEGG" id="kphy:AOZ06_18765"/>
<feature type="transmembrane region" description="Helical" evidence="1">
    <location>
        <begin position="12"/>
        <end position="35"/>
    </location>
</feature>
<feature type="transmembrane region" description="Helical" evidence="1">
    <location>
        <begin position="115"/>
        <end position="134"/>
    </location>
</feature>
<dbReference type="EMBL" id="CP012752">
    <property type="protein sequence ID" value="ALG08688.1"/>
    <property type="molecule type" value="Genomic_DNA"/>
</dbReference>
<evidence type="ECO:0000313" key="3">
    <source>
        <dbReference type="Proteomes" id="UP000063699"/>
    </source>
</evidence>
<keyword evidence="1" id="KW-0472">Membrane</keyword>